<feature type="transmembrane region" description="Helical" evidence="5">
    <location>
        <begin position="123"/>
        <end position="142"/>
    </location>
</feature>
<proteinExistence type="predicted"/>
<accession>A0ABS2Q095</accession>
<dbReference type="PANTHER" id="PTHR35529:SF2">
    <property type="entry name" value="SPORULATION PROTEIN YTAF-RELATED"/>
    <property type="match status" value="1"/>
</dbReference>
<evidence type="ECO:0000313" key="7">
    <source>
        <dbReference type="Proteomes" id="UP000808914"/>
    </source>
</evidence>
<evidence type="ECO:0000313" key="6">
    <source>
        <dbReference type="EMBL" id="MBM7644947.1"/>
    </source>
</evidence>
<feature type="transmembrane region" description="Helical" evidence="5">
    <location>
        <begin position="57"/>
        <end position="83"/>
    </location>
</feature>
<keyword evidence="4 5" id="KW-0472">Membrane</keyword>
<evidence type="ECO:0000256" key="4">
    <source>
        <dbReference type="ARBA" id="ARBA00023136"/>
    </source>
</evidence>
<gene>
    <name evidence="6" type="ORF">JOD45_001156</name>
</gene>
<keyword evidence="7" id="KW-1185">Reference proteome</keyword>
<keyword evidence="1" id="KW-1003">Cell membrane</keyword>
<keyword evidence="3 5" id="KW-1133">Transmembrane helix</keyword>
<protein>
    <submittedName>
        <fullName evidence="6">Sporulation protein YtaF</fullName>
    </submittedName>
</protein>
<dbReference type="PANTHER" id="PTHR35529">
    <property type="entry name" value="MANGANESE EFFLUX PUMP MNTP-RELATED"/>
    <property type="match status" value="1"/>
</dbReference>
<dbReference type="Pfam" id="PF02659">
    <property type="entry name" value="Mntp"/>
    <property type="match status" value="2"/>
</dbReference>
<dbReference type="Proteomes" id="UP000808914">
    <property type="component" value="Unassembled WGS sequence"/>
</dbReference>
<dbReference type="InterPro" id="IPR014205">
    <property type="entry name" value="Spore_YtaF"/>
</dbReference>
<feature type="transmembrane region" description="Helical" evidence="5">
    <location>
        <begin position="6"/>
        <end position="26"/>
    </location>
</feature>
<sequence length="199" mass="20921">MHLISVLIIAFASNLDNLAIGIAFGIRSTKIPILSNLIVALITMLGTYLSMTMGEVIAHYISGFMSNLIGAALLLGIGLWSIIKSLPCAKQNASSNNDDIKPIPNPYACDANKDNVISLKESFTLGIALAMNNIATGIGAGTTGVSPLWTTIMAGVFSLIFIGCGSKFGYTIASTWFGKFSGLVAGILLILIGIYEMIV</sequence>
<feature type="transmembrane region" description="Helical" evidence="5">
    <location>
        <begin position="33"/>
        <end position="51"/>
    </location>
</feature>
<dbReference type="RefSeq" id="WP_205002895.1">
    <property type="nucleotide sequence ID" value="NZ_JAFBER010000005.1"/>
</dbReference>
<evidence type="ECO:0000256" key="2">
    <source>
        <dbReference type="ARBA" id="ARBA00022692"/>
    </source>
</evidence>
<organism evidence="6 7">
    <name type="scientific">Scopulibacillus daqui</name>
    <dbReference type="NCBI Taxonomy" id="1469162"/>
    <lineage>
        <taxon>Bacteria</taxon>
        <taxon>Bacillati</taxon>
        <taxon>Bacillota</taxon>
        <taxon>Bacilli</taxon>
        <taxon>Bacillales</taxon>
        <taxon>Sporolactobacillaceae</taxon>
        <taxon>Scopulibacillus</taxon>
    </lineage>
</organism>
<dbReference type="NCBIfam" id="TIGR02840">
    <property type="entry name" value="spore_YtaF"/>
    <property type="match status" value="1"/>
</dbReference>
<dbReference type="EMBL" id="JAFBER010000005">
    <property type="protein sequence ID" value="MBM7644947.1"/>
    <property type="molecule type" value="Genomic_DNA"/>
</dbReference>
<evidence type="ECO:0000256" key="5">
    <source>
        <dbReference type="SAM" id="Phobius"/>
    </source>
</evidence>
<name>A0ABS2Q095_9BACL</name>
<reference evidence="6 7" key="1">
    <citation type="submission" date="2021-01" db="EMBL/GenBank/DDBJ databases">
        <title>Genomic Encyclopedia of Type Strains, Phase IV (KMG-IV): sequencing the most valuable type-strain genomes for metagenomic binning, comparative biology and taxonomic classification.</title>
        <authorList>
            <person name="Goeker M."/>
        </authorList>
    </citation>
    <scope>NUCLEOTIDE SEQUENCE [LARGE SCALE GENOMIC DNA]</scope>
    <source>
        <strain evidence="6 7">DSM 28236</strain>
    </source>
</reference>
<evidence type="ECO:0000256" key="3">
    <source>
        <dbReference type="ARBA" id="ARBA00022989"/>
    </source>
</evidence>
<feature type="transmembrane region" description="Helical" evidence="5">
    <location>
        <begin position="148"/>
        <end position="168"/>
    </location>
</feature>
<evidence type="ECO:0000256" key="1">
    <source>
        <dbReference type="ARBA" id="ARBA00022475"/>
    </source>
</evidence>
<dbReference type="InterPro" id="IPR003810">
    <property type="entry name" value="Mntp/YtaF"/>
</dbReference>
<comment type="caution">
    <text evidence="6">The sequence shown here is derived from an EMBL/GenBank/DDBJ whole genome shotgun (WGS) entry which is preliminary data.</text>
</comment>
<feature type="transmembrane region" description="Helical" evidence="5">
    <location>
        <begin position="180"/>
        <end position="198"/>
    </location>
</feature>
<keyword evidence="2 5" id="KW-0812">Transmembrane</keyword>